<name>A0A9D1FTW1_9FIRM</name>
<comment type="caution">
    <text evidence="4">The sequence shown here is derived from an EMBL/GenBank/DDBJ whole genome shotgun (WGS) entry which is preliminary data.</text>
</comment>
<dbReference type="InterPro" id="IPR006343">
    <property type="entry name" value="DnaB/C_C"/>
</dbReference>
<reference evidence="4" key="1">
    <citation type="submission" date="2020-10" db="EMBL/GenBank/DDBJ databases">
        <authorList>
            <person name="Gilroy R."/>
        </authorList>
    </citation>
    <scope>NUCLEOTIDE SEQUENCE</scope>
    <source>
        <strain evidence="4">6086</strain>
    </source>
</reference>
<accession>A0A9D1FTW1</accession>
<evidence type="ECO:0000313" key="5">
    <source>
        <dbReference type="Proteomes" id="UP000824141"/>
    </source>
</evidence>
<gene>
    <name evidence="4" type="ORF">IAD03_10705</name>
</gene>
<dbReference type="Pfam" id="PF07261">
    <property type="entry name" value="DnaB_2"/>
    <property type="match status" value="1"/>
</dbReference>
<dbReference type="SUPFAM" id="SSF158499">
    <property type="entry name" value="DnaD domain-like"/>
    <property type="match status" value="1"/>
</dbReference>
<dbReference type="Proteomes" id="UP000824141">
    <property type="component" value="Unassembled WGS sequence"/>
</dbReference>
<feature type="region of interest" description="Disordered" evidence="2">
    <location>
        <begin position="116"/>
        <end position="141"/>
    </location>
</feature>
<proteinExistence type="inferred from homology"/>
<comment type="similarity">
    <text evidence="1">Belongs to the DnaB/DnaD family.</text>
</comment>
<organism evidence="4 5">
    <name type="scientific">Candidatus Caccousia stercoris</name>
    <dbReference type="NCBI Taxonomy" id="2840723"/>
    <lineage>
        <taxon>Bacteria</taxon>
        <taxon>Bacillati</taxon>
        <taxon>Bacillota</taxon>
        <taxon>Clostridia</taxon>
        <taxon>Eubacteriales</taxon>
        <taxon>Oscillospiraceae</taxon>
        <taxon>Oscillospiraceae incertae sedis</taxon>
        <taxon>Candidatus Caccousia</taxon>
    </lineage>
</organism>
<reference evidence="4" key="2">
    <citation type="journal article" date="2021" name="PeerJ">
        <title>Extensive microbial diversity within the chicken gut microbiome revealed by metagenomics and culture.</title>
        <authorList>
            <person name="Gilroy R."/>
            <person name="Ravi A."/>
            <person name="Getino M."/>
            <person name="Pursley I."/>
            <person name="Horton D.L."/>
            <person name="Alikhan N.F."/>
            <person name="Baker D."/>
            <person name="Gharbi K."/>
            <person name="Hall N."/>
            <person name="Watson M."/>
            <person name="Adriaenssens E.M."/>
            <person name="Foster-Nyarko E."/>
            <person name="Jarju S."/>
            <person name="Secka A."/>
            <person name="Antonio M."/>
            <person name="Oren A."/>
            <person name="Chaudhuri R.R."/>
            <person name="La Ragione R."/>
            <person name="Hildebrand F."/>
            <person name="Pallen M.J."/>
        </authorList>
    </citation>
    <scope>NUCLEOTIDE SEQUENCE</scope>
    <source>
        <strain evidence="4">6086</strain>
    </source>
</reference>
<dbReference type="AlphaFoldDB" id="A0A9D1FTW1"/>
<dbReference type="NCBIfam" id="TIGR01446">
    <property type="entry name" value="DnaD_dom"/>
    <property type="match status" value="1"/>
</dbReference>
<evidence type="ECO:0000313" key="4">
    <source>
        <dbReference type="EMBL" id="HIS79826.1"/>
    </source>
</evidence>
<dbReference type="InterPro" id="IPR034829">
    <property type="entry name" value="DnaD-like_sf"/>
</dbReference>
<feature type="domain" description="DnaB/C C-terminal" evidence="3">
    <location>
        <begin position="50"/>
        <end position="114"/>
    </location>
</feature>
<dbReference type="Gene3D" id="1.10.10.630">
    <property type="entry name" value="DnaD domain-like"/>
    <property type="match status" value="1"/>
</dbReference>
<protein>
    <submittedName>
        <fullName evidence="4">DnaD domain protein</fullName>
    </submittedName>
</protein>
<evidence type="ECO:0000256" key="2">
    <source>
        <dbReference type="SAM" id="MobiDB-lite"/>
    </source>
</evidence>
<feature type="region of interest" description="Disordered" evidence="2">
    <location>
        <begin position="1"/>
        <end position="27"/>
    </location>
</feature>
<evidence type="ECO:0000256" key="1">
    <source>
        <dbReference type="ARBA" id="ARBA00093462"/>
    </source>
</evidence>
<feature type="compositionally biased region" description="Polar residues" evidence="2">
    <location>
        <begin position="131"/>
        <end position="140"/>
    </location>
</feature>
<sequence length="162" mass="18326">KVQPFLNNSEKNGSYSEKNPCNSENYDTKKSKENIVVVVVRAREEMERCFEQNIAPVTPAVEREIGVYLEEKQVAPELMRAVIEYSALSGAKSWRYVAAVLDSCLREGITTPEQFAVKGKSAKPARREKQTSTSEHSSSIDFDEIQRYITYGGKHGKQKETM</sequence>
<feature type="compositionally biased region" description="Polar residues" evidence="2">
    <location>
        <begin position="1"/>
        <end position="25"/>
    </location>
</feature>
<evidence type="ECO:0000259" key="3">
    <source>
        <dbReference type="Pfam" id="PF07261"/>
    </source>
</evidence>
<dbReference type="EMBL" id="DVJM01000244">
    <property type="protein sequence ID" value="HIS79826.1"/>
    <property type="molecule type" value="Genomic_DNA"/>
</dbReference>
<feature type="non-terminal residue" evidence="4">
    <location>
        <position position="1"/>
    </location>
</feature>